<protein>
    <submittedName>
        <fullName evidence="1">Uncharacterized protein</fullName>
    </submittedName>
</protein>
<gene>
    <name evidence="1" type="ORF">BDR25DRAFT_302568</name>
</gene>
<dbReference type="EMBL" id="MU003501">
    <property type="protein sequence ID" value="KAF2473023.1"/>
    <property type="molecule type" value="Genomic_DNA"/>
</dbReference>
<dbReference type="Proteomes" id="UP000799755">
    <property type="component" value="Unassembled WGS sequence"/>
</dbReference>
<feature type="non-terminal residue" evidence="1">
    <location>
        <position position="1"/>
    </location>
</feature>
<keyword evidence="2" id="KW-1185">Reference proteome</keyword>
<accession>A0ACB6R193</accession>
<evidence type="ECO:0000313" key="1">
    <source>
        <dbReference type="EMBL" id="KAF2473023.1"/>
    </source>
</evidence>
<evidence type="ECO:0000313" key="2">
    <source>
        <dbReference type="Proteomes" id="UP000799755"/>
    </source>
</evidence>
<organism evidence="1 2">
    <name type="scientific">Lindgomyces ingoldianus</name>
    <dbReference type="NCBI Taxonomy" id="673940"/>
    <lineage>
        <taxon>Eukaryota</taxon>
        <taxon>Fungi</taxon>
        <taxon>Dikarya</taxon>
        <taxon>Ascomycota</taxon>
        <taxon>Pezizomycotina</taxon>
        <taxon>Dothideomycetes</taxon>
        <taxon>Pleosporomycetidae</taxon>
        <taxon>Pleosporales</taxon>
        <taxon>Lindgomycetaceae</taxon>
        <taxon>Lindgomyces</taxon>
    </lineage>
</organism>
<comment type="caution">
    <text evidence="1">The sequence shown here is derived from an EMBL/GenBank/DDBJ whole genome shotgun (WGS) entry which is preliminary data.</text>
</comment>
<feature type="non-terminal residue" evidence="1">
    <location>
        <position position="64"/>
    </location>
</feature>
<proteinExistence type="predicted"/>
<name>A0ACB6R193_9PLEO</name>
<sequence>LRYLGLFNLACFVASVVAIKIDGVKPPLAALRGLLIPRGYVKVYNVRGIEQETQVTERECRIGG</sequence>
<reference evidence="1" key="1">
    <citation type="journal article" date="2020" name="Stud. Mycol.">
        <title>101 Dothideomycetes genomes: a test case for predicting lifestyles and emergence of pathogens.</title>
        <authorList>
            <person name="Haridas S."/>
            <person name="Albert R."/>
            <person name="Binder M."/>
            <person name="Bloem J."/>
            <person name="Labutti K."/>
            <person name="Salamov A."/>
            <person name="Andreopoulos B."/>
            <person name="Baker S."/>
            <person name="Barry K."/>
            <person name="Bills G."/>
            <person name="Bluhm B."/>
            <person name="Cannon C."/>
            <person name="Castanera R."/>
            <person name="Culley D."/>
            <person name="Daum C."/>
            <person name="Ezra D."/>
            <person name="Gonzalez J."/>
            <person name="Henrissat B."/>
            <person name="Kuo A."/>
            <person name="Liang C."/>
            <person name="Lipzen A."/>
            <person name="Lutzoni F."/>
            <person name="Magnuson J."/>
            <person name="Mondo S."/>
            <person name="Nolan M."/>
            <person name="Ohm R."/>
            <person name="Pangilinan J."/>
            <person name="Park H.-J."/>
            <person name="Ramirez L."/>
            <person name="Alfaro M."/>
            <person name="Sun H."/>
            <person name="Tritt A."/>
            <person name="Yoshinaga Y."/>
            <person name="Zwiers L.-H."/>
            <person name="Turgeon B."/>
            <person name="Goodwin S."/>
            <person name="Spatafora J."/>
            <person name="Crous P."/>
            <person name="Grigoriev I."/>
        </authorList>
    </citation>
    <scope>NUCLEOTIDE SEQUENCE</scope>
    <source>
        <strain evidence="1">ATCC 200398</strain>
    </source>
</reference>